<evidence type="ECO:0000313" key="2">
    <source>
        <dbReference type="Proteomes" id="UP000642144"/>
    </source>
</evidence>
<organism evidence="1 2">
    <name type="scientific">Duganella levis</name>
    <dbReference type="NCBI Taxonomy" id="2692169"/>
    <lineage>
        <taxon>Bacteria</taxon>
        <taxon>Pseudomonadati</taxon>
        <taxon>Pseudomonadota</taxon>
        <taxon>Betaproteobacteria</taxon>
        <taxon>Burkholderiales</taxon>
        <taxon>Oxalobacteraceae</taxon>
        <taxon>Telluria group</taxon>
        <taxon>Duganella</taxon>
    </lineage>
</organism>
<gene>
    <name evidence="1" type="ORF">GTP69_30275</name>
</gene>
<dbReference type="EMBL" id="WWCT01000055">
    <property type="protein sequence ID" value="MYN30696.1"/>
    <property type="molecule type" value="Genomic_DNA"/>
</dbReference>
<dbReference type="Proteomes" id="UP000642144">
    <property type="component" value="Unassembled WGS sequence"/>
</dbReference>
<proteinExistence type="predicted"/>
<keyword evidence="2" id="KW-1185">Reference proteome</keyword>
<protein>
    <submittedName>
        <fullName evidence="1">Uncharacterized protein</fullName>
    </submittedName>
</protein>
<evidence type="ECO:0000313" key="1">
    <source>
        <dbReference type="EMBL" id="MYN30696.1"/>
    </source>
</evidence>
<accession>A0ABW9W9L7</accession>
<comment type="caution">
    <text evidence="1">The sequence shown here is derived from an EMBL/GenBank/DDBJ whole genome shotgun (WGS) entry which is preliminary data.</text>
</comment>
<dbReference type="RefSeq" id="WP_161058336.1">
    <property type="nucleotide sequence ID" value="NZ_WWCT01000055.1"/>
</dbReference>
<reference evidence="1 2" key="1">
    <citation type="submission" date="2019-12" db="EMBL/GenBank/DDBJ databases">
        <title>Novel species isolated from a subtropical stream in China.</title>
        <authorList>
            <person name="Lu H."/>
        </authorList>
    </citation>
    <scope>NUCLEOTIDE SEQUENCE [LARGE SCALE GENOMIC DNA]</scope>
    <source>
        <strain evidence="1 2">CY42W</strain>
    </source>
</reference>
<sequence length="153" mass="16977">MATLQFPMRLPADLLVELGELTGIHWNSWELEPVICDAIRRYMQPPAPAAQEQTSPTSGAGYQWKQLYLPEGTRLRAAFGRKPYFAVVTGTEIKCGERFVTPSAFANLQGGGNRNAWKAVWLRFPGNEQWVLADVARSRQQAAIARLFAGAEG</sequence>
<name>A0ABW9W9L7_9BURK</name>